<dbReference type="Gene3D" id="1.10.220.30">
    <property type="match status" value="3"/>
</dbReference>
<evidence type="ECO:0000259" key="12">
    <source>
        <dbReference type="Pfam" id="PF14842"/>
    </source>
</evidence>
<evidence type="ECO:0000256" key="2">
    <source>
        <dbReference type="ARBA" id="ARBA00004413"/>
    </source>
</evidence>
<comment type="subcellular location">
    <subcellularLocation>
        <location evidence="1">Bacterial flagellum basal body</location>
    </subcellularLocation>
    <subcellularLocation>
        <location evidence="2">Cell membrane</location>
        <topology evidence="2">Peripheral membrane protein</topology>
        <orientation evidence="2">Cytoplasmic side</orientation>
    </subcellularLocation>
</comment>
<dbReference type="AlphaFoldDB" id="A0A382GEL0"/>
<dbReference type="Pfam" id="PF01706">
    <property type="entry name" value="FliG_C"/>
    <property type="match status" value="1"/>
</dbReference>
<dbReference type="GO" id="GO:0071973">
    <property type="term" value="P:bacterial-type flagellum-dependent cell motility"/>
    <property type="evidence" value="ECO:0007669"/>
    <property type="project" value="InterPro"/>
</dbReference>
<dbReference type="InterPro" id="IPR032779">
    <property type="entry name" value="FliG_M"/>
</dbReference>
<dbReference type="GO" id="GO:0005886">
    <property type="term" value="C:plasma membrane"/>
    <property type="evidence" value="ECO:0007669"/>
    <property type="project" value="UniProtKB-SubCell"/>
</dbReference>
<sequence length="313" mass="33708">MAQAIKQEEMTPTQKLAALMILLGEDTAAAMLKSFDDNERELVCAEMANLPMMDQEQQGVVLQEFTEMAIAASSGVTGSVDYTRKVLEKSVGLFKAAEIIGRVGTARTSVSTMQQIIDLDAVAICNLIKDEEPQAIALIISYLSASKGSEVLIILPESVRELVVEKLATLASTPIEVVETLGEVLSSKVGERVSRALNQTGGEKSAAAVLNAMGKEQRADILNNIDERNPDLVRSIRMKMFTFDDLGTLDAKTLQTIMREVDASKLAVALSAATESLQEAMLGALSKRAAETVADEIENMGKVSLREIEASQN</sequence>
<evidence type="ECO:0000256" key="4">
    <source>
        <dbReference type="ARBA" id="ARBA00021870"/>
    </source>
</evidence>
<dbReference type="EMBL" id="UINC01055134">
    <property type="protein sequence ID" value="SVB73666.1"/>
    <property type="molecule type" value="Genomic_DNA"/>
</dbReference>
<feature type="domain" description="Flagellar motor switch protein FliG N-terminal" evidence="12">
    <location>
        <begin position="9"/>
        <end position="105"/>
    </location>
</feature>
<feature type="domain" description="Flagellar motor switch protein FliG middle" evidence="11">
    <location>
        <begin position="123"/>
        <end position="192"/>
    </location>
</feature>
<dbReference type="Pfam" id="PF14842">
    <property type="entry name" value="FliG_N"/>
    <property type="match status" value="1"/>
</dbReference>
<dbReference type="GO" id="GO:0003774">
    <property type="term" value="F:cytoskeletal motor activity"/>
    <property type="evidence" value="ECO:0007669"/>
    <property type="project" value="InterPro"/>
</dbReference>
<evidence type="ECO:0000256" key="9">
    <source>
        <dbReference type="ARBA" id="ARBA00023143"/>
    </source>
</evidence>
<dbReference type="PANTHER" id="PTHR30534">
    <property type="entry name" value="FLAGELLAR MOTOR SWITCH PROTEIN FLIG"/>
    <property type="match status" value="1"/>
</dbReference>
<feature type="non-terminal residue" evidence="13">
    <location>
        <position position="313"/>
    </location>
</feature>
<evidence type="ECO:0000256" key="6">
    <source>
        <dbReference type="ARBA" id="ARBA00022500"/>
    </source>
</evidence>
<feature type="domain" description="Flagellar motor switch protein FliG C-terminal" evidence="10">
    <location>
        <begin position="224"/>
        <end position="313"/>
    </location>
</feature>
<organism evidence="13">
    <name type="scientific">marine metagenome</name>
    <dbReference type="NCBI Taxonomy" id="408172"/>
    <lineage>
        <taxon>unclassified sequences</taxon>
        <taxon>metagenomes</taxon>
        <taxon>ecological metagenomes</taxon>
    </lineage>
</organism>
<accession>A0A382GEL0</accession>
<dbReference type="GO" id="GO:0006935">
    <property type="term" value="P:chemotaxis"/>
    <property type="evidence" value="ECO:0007669"/>
    <property type="project" value="UniProtKB-KW"/>
</dbReference>
<dbReference type="InterPro" id="IPR028263">
    <property type="entry name" value="FliG_N"/>
</dbReference>
<comment type="similarity">
    <text evidence="3">Belongs to the FliG family.</text>
</comment>
<reference evidence="13" key="1">
    <citation type="submission" date="2018-05" db="EMBL/GenBank/DDBJ databases">
        <authorList>
            <person name="Lanie J.A."/>
            <person name="Ng W.-L."/>
            <person name="Kazmierczak K.M."/>
            <person name="Andrzejewski T.M."/>
            <person name="Davidsen T.M."/>
            <person name="Wayne K.J."/>
            <person name="Tettelin H."/>
            <person name="Glass J.I."/>
            <person name="Rusch D."/>
            <person name="Podicherti R."/>
            <person name="Tsui H.-C.T."/>
            <person name="Winkler M.E."/>
        </authorList>
    </citation>
    <scope>NUCLEOTIDE SEQUENCE</scope>
</reference>
<dbReference type="InterPro" id="IPR023087">
    <property type="entry name" value="Flg_Motor_Flig_C"/>
</dbReference>
<dbReference type="Pfam" id="PF14841">
    <property type="entry name" value="FliG_M"/>
    <property type="match status" value="1"/>
</dbReference>
<dbReference type="NCBIfam" id="TIGR00207">
    <property type="entry name" value="fliG"/>
    <property type="match status" value="1"/>
</dbReference>
<dbReference type="SUPFAM" id="SSF48029">
    <property type="entry name" value="FliG"/>
    <property type="match status" value="2"/>
</dbReference>
<name>A0A382GEL0_9ZZZZ</name>
<evidence type="ECO:0000256" key="8">
    <source>
        <dbReference type="ARBA" id="ARBA00023136"/>
    </source>
</evidence>
<keyword evidence="5" id="KW-1003">Cell membrane</keyword>
<evidence type="ECO:0000313" key="13">
    <source>
        <dbReference type="EMBL" id="SVB73666.1"/>
    </source>
</evidence>
<keyword evidence="9" id="KW-0975">Bacterial flagellum</keyword>
<proteinExistence type="inferred from homology"/>
<dbReference type="PANTHER" id="PTHR30534:SF0">
    <property type="entry name" value="FLAGELLAR MOTOR SWITCH PROTEIN FLIG"/>
    <property type="match status" value="1"/>
</dbReference>
<evidence type="ECO:0000256" key="7">
    <source>
        <dbReference type="ARBA" id="ARBA00022779"/>
    </source>
</evidence>
<dbReference type="InterPro" id="IPR011002">
    <property type="entry name" value="FliG_a-hlx"/>
</dbReference>
<evidence type="ECO:0000256" key="1">
    <source>
        <dbReference type="ARBA" id="ARBA00004117"/>
    </source>
</evidence>
<gene>
    <name evidence="13" type="ORF">METZ01_LOCUS226520</name>
</gene>
<evidence type="ECO:0000259" key="10">
    <source>
        <dbReference type="Pfam" id="PF01706"/>
    </source>
</evidence>
<protein>
    <recommendedName>
        <fullName evidence="4">Flagellar motor switch protein FliG</fullName>
    </recommendedName>
</protein>
<keyword evidence="6" id="KW-0145">Chemotaxis</keyword>
<keyword evidence="7" id="KW-0283">Flagellar rotation</keyword>
<evidence type="ECO:0000256" key="5">
    <source>
        <dbReference type="ARBA" id="ARBA00022475"/>
    </source>
</evidence>
<keyword evidence="8" id="KW-0472">Membrane</keyword>
<evidence type="ECO:0000256" key="3">
    <source>
        <dbReference type="ARBA" id="ARBA00010299"/>
    </source>
</evidence>
<dbReference type="InterPro" id="IPR000090">
    <property type="entry name" value="Flg_Motor_Flig"/>
</dbReference>
<dbReference type="PRINTS" id="PR00954">
    <property type="entry name" value="FLGMOTORFLIG"/>
</dbReference>
<dbReference type="GO" id="GO:0009425">
    <property type="term" value="C:bacterial-type flagellum basal body"/>
    <property type="evidence" value="ECO:0007669"/>
    <property type="project" value="UniProtKB-SubCell"/>
</dbReference>
<evidence type="ECO:0000259" key="11">
    <source>
        <dbReference type="Pfam" id="PF14841"/>
    </source>
</evidence>